<organism evidence="3 4">
    <name type="scientific">Catalinimonas alkaloidigena</name>
    <dbReference type="NCBI Taxonomy" id="1075417"/>
    <lineage>
        <taxon>Bacteria</taxon>
        <taxon>Pseudomonadati</taxon>
        <taxon>Bacteroidota</taxon>
        <taxon>Cytophagia</taxon>
        <taxon>Cytophagales</taxon>
        <taxon>Catalimonadaceae</taxon>
        <taxon>Catalinimonas</taxon>
    </lineage>
</organism>
<dbReference type="OrthoDB" id="635146at2"/>
<dbReference type="Proteomes" id="UP000198510">
    <property type="component" value="Unassembled WGS sequence"/>
</dbReference>
<keyword evidence="1" id="KW-1133">Transmembrane helix</keyword>
<evidence type="ECO:0000259" key="2">
    <source>
        <dbReference type="Pfam" id="PF03372"/>
    </source>
</evidence>
<proteinExistence type="predicted"/>
<evidence type="ECO:0000256" key="1">
    <source>
        <dbReference type="SAM" id="Phobius"/>
    </source>
</evidence>
<feature type="transmembrane region" description="Helical" evidence="1">
    <location>
        <begin position="20"/>
        <end position="40"/>
    </location>
</feature>
<dbReference type="GO" id="GO:0004527">
    <property type="term" value="F:exonuclease activity"/>
    <property type="evidence" value="ECO:0007669"/>
    <property type="project" value="UniProtKB-KW"/>
</dbReference>
<accession>A0A1G9F485</accession>
<dbReference type="EMBL" id="FNFO01000003">
    <property type="protein sequence ID" value="SDK83259.1"/>
    <property type="molecule type" value="Genomic_DNA"/>
</dbReference>
<feature type="transmembrane region" description="Helical" evidence="1">
    <location>
        <begin position="80"/>
        <end position="97"/>
    </location>
</feature>
<dbReference type="GO" id="GO:0004519">
    <property type="term" value="F:endonuclease activity"/>
    <property type="evidence" value="ECO:0007669"/>
    <property type="project" value="UniProtKB-KW"/>
</dbReference>
<protein>
    <submittedName>
        <fullName evidence="3">Metal-dependent hydrolase, endonuclease/exonuclease/phosphatase family</fullName>
    </submittedName>
</protein>
<dbReference type="PANTHER" id="PTHR14859:SF15">
    <property type="entry name" value="ENDONUCLEASE_EXONUCLEASE_PHOSPHATASE DOMAIN-CONTAINING PROTEIN"/>
    <property type="match status" value="1"/>
</dbReference>
<dbReference type="STRING" id="1075417.SAMN05421823_103670"/>
<dbReference type="AlphaFoldDB" id="A0A1G9F485"/>
<gene>
    <name evidence="3" type="ORF">SAMN05421823_103670</name>
</gene>
<dbReference type="InterPro" id="IPR036691">
    <property type="entry name" value="Endo/exonu/phosph_ase_sf"/>
</dbReference>
<keyword evidence="3" id="KW-0255">Endonuclease</keyword>
<dbReference type="InterPro" id="IPR051916">
    <property type="entry name" value="GPI-anchor_lipid_remodeler"/>
</dbReference>
<keyword evidence="3" id="KW-0540">Nuclease</keyword>
<dbReference type="InterPro" id="IPR005135">
    <property type="entry name" value="Endo/exonuclease/phosphatase"/>
</dbReference>
<dbReference type="CDD" id="cd09084">
    <property type="entry name" value="EEP-2"/>
    <property type="match status" value="1"/>
</dbReference>
<keyword evidence="3" id="KW-0378">Hydrolase</keyword>
<dbReference type="Gene3D" id="3.60.10.10">
    <property type="entry name" value="Endonuclease/exonuclease/phosphatase"/>
    <property type="match status" value="1"/>
</dbReference>
<sequence length="372" mass="42773">MNRLRDVTGSRSAQRRRRQLRKSDLLMAGLYGVLYLMPFIKPGGSLWWIGVSGLGILPALLLHLLLLLVGLLRRPWTTQLPLLFALLMGLPYLWATFGKGGSAPLPTDEVKVLTYNVKQFERDAYHPREKDAEPRSPQVIDQEVAWIAAQGADIVVIQEFYDFEGSPLFNMRERFRENGYRYQAFDPYIVSRSGKINHYVGTMVMSRHPIIASGLMPNSISAHLNQNLWTDIALPSDTVRFYGVHMQSYGLRPENRDTWFEQIRDGLSRRSDQTVALREHMLQSPYPVMVCGDMNDTPYSYTYWQMRMHLANAFEKGGQGIGLTFPSVWPLWRIDHMFAAEAFQCTDYQVFDQVHFSDHLPALGTFRFSARD</sequence>
<keyword evidence="1" id="KW-0812">Transmembrane</keyword>
<evidence type="ECO:0000313" key="3">
    <source>
        <dbReference type="EMBL" id="SDK83259.1"/>
    </source>
</evidence>
<dbReference type="Pfam" id="PF03372">
    <property type="entry name" value="Exo_endo_phos"/>
    <property type="match status" value="1"/>
</dbReference>
<evidence type="ECO:0000313" key="4">
    <source>
        <dbReference type="Proteomes" id="UP000198510"/>
    </source>
</evidence>
<feature type="domain" description="Endonuclease/exonuclease/phosphatase" evidence="2">
    <location>
        <begin position="113"/>
        <end position="359"/>
    </location>
</feature>
<dbReference type="GO" id="GO:0016020">
    <property type="term" value="C:membrane"/>
    <property type="evidence" value="ECO:0007669"/>
    <property type="project" value="GOC"/>
</dbReference>
<dbReference type="GO" id="GO:0006506">
    <property type="term" value="P:GPI anchor biosynthetic process"/>
    <property type="evidence" value="ECO:0007669"/>
    <property type="project" value="TreeGrafter"/>
</dbReference>
<reference evidence="3 4" key="1">
    <citation type="submission" date="2016-10" db="EMBL/GenBank/DDBJ databases">
        <authorList>
            <person name="de Groot N.N."/>
        </authorList>
    </citation>
    <scope>NUCLEOTIDE SEQUENCE [LARGE SCALE GENOMIC DNA]</scope>
    <source>
        <strain evidence="3 4">DSM 25186</strain>
    </source>
</reference>
<keyword evidence="4" id="KW-1185">Reference proteome</keyword>
<keyword evidence="1" id="KW-0472">Membrane</keyword>
<feature type="transmembrane region" description="Helical" evidence="1">
    <location>
        <begin position="46"/>
        <end position="68"/>
    </location>
</feature>
<dbReference type="RefSeq" id="WP_089681658.1">
    <property type="nucleotide sequence ID" value="NZ_FNFO01000003.1"/>
</dbReference>
<keyword evidence="3" id="KW-0269">Exonuclease</keyword>
<dbReference type="PANTHER" id="PTHR14859">
    <property type="entry name" value="CALCOFLUOR WHITE HYPERSENSITIVE PROTEIN PRECURSOR"/>
    <property type="match status" value="1"/>
</dbReference>
<dbReference type="SUPFAM" id="SSF56219">
    <property type="entry name" value="DNase I-like"/>
    <property type="match status" value="1"/>
</dbReference>
<name>A0A1G9F485_9BACT</name>